<dbReference type="AlphaFoldDB" id="A0A6B0UXJ2"/>
<reference evidence="2" key="1">
    <citation type="submission" date="2019-12" db="EMBL/GenBank/DDBJ databases">
        <title>An insight into the sialome of adult female Ixodes ricinus ticks feeding for 6 days.</title>
        <authorList>
            <person name="Perner J."/>
            <person name="Ribeiro J.M.C."/>
        </authorList>
    </citation>
    <scope>NUCLEOTIDE SEQUENCE</scope>
    <source>
        <strain evidence="2">Semi-engorged</strain>
        <tissue evidence="2">Salivary glands</tissue>
    </source>
</reference>
<proteinExistence type="predicted"/>
<dbReference type="EMBL" id="GIFC01012474">
    <property type="protein sequence ID" value="MXU94557.1"/>
    <property type="molecule type" value="Transcribed_RNA"/>
</dbReference>
<organism evidence="2">
    <name type="scientific">Ixodes ricinus</name>
    <name type="common">Common tick</name>
    <name type="synonym">Acarus ricinus</name>
    <dbReference type="NCBI Taxonomy" id="34613"/>
    <lineage>
        <taxon>Eukaryota</taxon>
        <taxon>Metazoa</taxon>
        <taxon>Ecdysozoa</taxon>
        <taxon>Arthropoda</taxon>
        <taxon>Chelicerata</taxon>
        <taxon>Arachnida</taxon>
        <taxon>Acari</taxon>
        <taxon>Parasitiformes</taxon>
        <taxon>Ixodida</taxon>
        <taxon>Ixodoidea</taxon>
        <taxon>Ixodidae</taxon>
        <taxon>Ixodinae</taxon>
        <taxon>Ixodes</taxon>
    </lineage>
</organism>
<feature type="chain" id="PRO_5025413204" evidence="1">
    <location>
        <begin position="20"/>
        <end position="165"/>
    </location>
</feature>
<name>A0A6B0UXJ2_IXORI</name>
<feature type="signal peptide" evidence="1">
    <location>
        <begin position="1"/>
        <end position="19"/>
    </location>
</feature>
<evidence type="ECO:0000313" key="2">
    <source>
        <dbReference type="EMBL" id="MXU94557.1"/>
    </source>
</evidence>
<accession>A0A6B0UXJ2</accession>
<keyword evidence="1" id="KW-0732">Signal</keyword>
<sequence>MAPVPVLSLPLFLVPLLLGRERAAAFLGVEALPFHISWLFFHHNSGPMDQVHRLEGNRKPMSIFTIQAPTGQSGTRLFRLFFHCTAVVDVSLQAQTRGQHSVIFRAQVSSCWHGQFLVRHFNPGEMTILPEFAQVNLQRGRAVRGPRAQALVGLKETRLAWFYLE</sequence>
<evidence type="ECO:0000256" key="1">
    <source>
        <dbReference type="SAM" id="SignalP"/>
    </source>
</evidence>
<protein>
    <submittedName>
        <fullName evidence="2">Putative secreted protein</fullName>
    </submittedName>
</protein>